<proteinExistence type="predicted"/>
<keyword evidence="2" id="KW-1185">Reference proteome</keyword>
<dbReference type="Proteomes" id="UP000233837">
    <property type="component" value="Unassembled WGS sequence"/>
</dbReference>
<dbReference type="AlphaFoldDB" id="A0A2I0VMA5"/>
<organism evidence="1 2">
    <name type="scientific">Dendrobium catenatum</name>
    <dbReference type="NCBI Taxonomy" id="906689"/>
    <lineage>
        <taxon>Eukaryota</taxon>
        <taxon>Viridiplantae</taxon>
        <taxon>Streptophyta</taxon>
        <taxon>Embryophyta</taxon>
        <taxon>Tracheophyta</taxon>
        <taxon>Spermatophyta</taxon>
        <taxon>Magnoliopsida</taxon>
        <taxon>Liliopsida</taxon>
        <taxon>Asparagales</taxon>
        <taxon>Orchidaceae</taxon>
        <taxon>Epidendroideae</taxon>
        <taxon>Malaxideae</taxon>
        <taxon>Dendrobiinae</taxon>
        <taxon>Dendrobium</taxon>
    </lineage>
</organism>
<sequence length="240" mass="27159">MSLKQSTAIHTQASFSDPKLYRKLAGSLQYLSITRPDIAFTTNYICQHMHDPSVADFQTLKRLLRYIQGTVALGIPIDRGDLQLRAFADADWAADHTDRRSITGFCTFLGSTIISWSAKKQVTVAKSSTEAEYRDISSVTSEVIWLRRLLAELHIPQTEPTTLYCDNTSAIALANNPVFHARTKHIELDYHFISDHIKADAIKILHMSSAEQPADILTKPLPKDRFLFLRSKLNIRYPDV</sequence>
<evidence type="ECO:0000313" key="1">
    <source>
        <dbReference type="EMBL" id="PKU64545.1"/>
    </source>
</evidence>
<dbReference type="SUPFAM" id="SSF56672">
    <property type="entry name" value="DNA/RNA polymerases"/>
    <property type="match status" value="1"/>
</dbReference>
<gene>
    <name evidence="1" type="ORF">MA16_Dca015075</name>
</gene>
<protein>
    <submittedName>
        <fullName evidence="1">Putative mitochondrial protein</fullName>
    </submittedName>
</protein>
<dbReference type="CDD" id="cd09272">
    <property type="entry name" value="RNase_HI_RT_Ty1"/>
    <property type="match status" value="1"/>
</dbReference>
<reference evidence="1 2" key="1">
    <citation type="journal article" date="2016" name="Sci. Rep.">
        <title>The Dendrobium catenatum Lindl. genome sequence provides insights into polysaccharide synthase, floral development and adaptive evolution.</title>
        <authorList>
            <person name="Zhang G.Q."/>
            <person name="Xu Q."/>
            <person name="Bian C."/>
            <person name="Tsai W.C."/>
            <person name="Yeh C.M."/>
            <person name="Liu K.W."/>
            <person name="Yoshida K."/>
            <person name="Zhang L.S."/>
            <person name="Chang S.B."/>
            <person name="Chen F."/>
            <person name="Shi Y."/>
            <person name="Su Y.Y."/>
            <person name="Zhang Y.Q."/>
            <person name="Chen L.J."/>
            <person name="Yin Y."/>
            <person name="Lin M."/>
            <person name="Huang H."/>
            <person name="Deng H."/>
            <person name="Wang Z.W."/>
            <person name="Zhu S.L."/>
            <person name="Zhao X."/>
            <person name="Deng C."/>
            <person name="Niu S.C."/>
            <person name="Huang J."/>
            <person name="Wang M."/>
            <person name="Liu G.H."/>
            <person name="Yang H.J."/>
            <person name="Xiao X.J."/>
            <person name="Hsiao Y.Y."/>
            <person name="Wu W.L."/>
            <person name="Chen Y.Y."/>
            <person name="Mitsuda N."/>
            <person name="Ohme-Takagi M."/>
            <person name="Luo Y.B."/>
            <person name="Van de Peer Y."/>
            <person name="Liu Z.J."/>
        </authorList>
    </citation>
    <scope>NUCLEOTIDE SEQUENCE [LARGE SCALE GENOMIC DNA]</scope>
    <source>
        <tissue evidence="1">The whole plant</tissue>
    </source>
</reference>
<dbReference type="PANTHER" id="PTHR11439">
    <property type="entry name" value="GAG-POL-RELATED RETROTRANSPOSON"/>
    <property type="match status" value="1"/>
</dbReference>
<dbReference type="EMBL" id="KZ503414">
    <property type="protein sequence ID" value="PKU64545.1"/>
    <property type="molecule type" value="Genomic_DNA"/>
</dbReference>
<name>A0A2I0VMA5_9ASPA</name>
<dbReference type="InterPro" id="IPR043502">
    <property type="entry name" value="DNA/RNA_pol_sf"/>
</dbReference>
<accession>A0A2I0VMA5</accession>
<reference evidence="1 2" key="2">
    <citation type="journal article" date="2017" name="Nature">
        <title>The Apostasia genome and the evolution of orchids.</title>
        <authorList>
            <person name="Zhang G.Q."/>
            <person name="Liu K.W."/>
            <person name="Li Z."/>
            <person name="Lohaus R."/>
            <person name="Hsiao Y.Y."/>
            <person name="Niu S.C."/>
            <person name="Wang J.Y."/>
            <person name="Lin Y.C."/>
            <person name="Xu Q."/>
            <person name="Chen L.J."/>
            <person name="Yoshida K."/>
            <person name="Fujiwara S."/>
            <person name="Wang Z.W."/>
            <person name="Zhang Y.Q."/>
            <person name="Mitsuda N."/>
            <person name="Wang M."/>
            <person name="Liu G.H."/>
            <person name="Pecoraro L."/>
            <person name="Huang H.X."/>
            <person name="Xiao X.J."/>
            <person name="Lin M."/>
            <person name="Wu X.Y."/>
            <person name="Wu W.L."/>
            <person name="Chen Y.Y."/>
            <person name="Chang S.B."/>
            <person name="Sakamoto S."/>
            <person name="Ohme-Takagi M."/>
            <person name="Yagi M."/>
            <person name="Zeng S.J."/>
            <person name="Shen C.Y."/>
            <person name="Yeh C.M."/>
            <person name="Luo Y.B."/>
            <person name="Tsai W.C."/>
            <person name="Van de Peer Y."/>
            <person name="Liu Z.J."/>
        </authorList>
    </citation>
    <scope>NUCLEOTIDE SEQUENCE [LARGE SCALE GENOMIC DNA]</scope>
    <source>
        <tissue evidence="1">The whole plant</tissue>
    </source>
</reference>
<evidence type="ECO:0000313" key="2">
    <source>
        <dbReference type="Proteomes" id="UP000233837"/>
    </source>
</evidence>
<dbReference type="PANTHER" id="PTHR11439:SF524">
    <property type="entry name" value="RNA-DIRECTED DNA POLYMERASE, PROTEIN KINASE RLK-PELLE-DLSV FAMILY"/>
    <property type="match status" value="1"/>
</dbReference>